<dbReference type="Proteomes" id="UP000236725">
    <property type="component" value="Unassembled WGS sequence"/>
</dbReference>
<dbReference type="AlphaFoldDB" id="A0A8G2BXZ3"/>
<gene>
    <name evidence="2" type="ORF">SAMN05444001_11571</name>
</gene>
<reference evidence="2 3" key="1">
    <citation type="submission" date="2016-10" db="EMBL/GenBank/DDBJ databases">
        <authorList>
            <person name="Varghese N."/>
            <person name="Submissions S."/>
        </authorList>
    </citation>
    <scope>NUCLEOTIDE SEQUENCE [LARGE SCALE GENOMIC DNA]</scope>
    <source>
        <strain evidence="2 3">DSM 29073</strain>
    </source>
</reference>
<protein>
    <recommendedName>
        <fullName evidence="4">Lipocalin-like domain-containing protein</fullName>
    </recommendedName>
</protein>
<accession>A0A8G2BXZ3</accession>
<proteinExistence type="predicted"/>
<keyword evidence="1" id="KW-0732">Signal</keyword>
<evidence type="ECO:0000313" key="3">
    <source>
        <dbReference type="Proteomes" id="UP000236725"/>
    </source>
</evidence>
<organism evidence="2 3">
    <name type="scientific">Parabacteroides chinchillae</name>
    <dbReference type="NCBI Taxonomy" id="871327"/>
    <lineage>
        <taxon>Bacteria</taxon>
        <taxon>Pseudomonadati</taxon>
        <taxon>Bacteroidota</taxon>
        <taxon>Bacteroidia</taxon>
        <taxon>Bacteroidales</taxon>
        <taxon>Tannerellaceae</taxon>
        <taxon>Parabacteroides</taxon>
    </lineage>
</organism>
<dbReference type="EMBL" id="FNVS01000015">
    <property type="protein sequence ID" value="SEG11857.1"/>
    <property type="molecule type" value="Genomic_DNA"/>
</dbReference>
<name>A0A8G2BXZ3_9BACT</name>
<comment type="caution">
    <text evidence="2">The sequence shown here is derived from an EMBL/GenBank/DDBJ whole genome shotgun (WGS) entry which is preliminary data.</text>
</comment>
<evidence type="ECO:0008006" key="4">
    <source>
        <dbReference type="Google" id="ProtNLM"/>
    </source>
</evidence>
<feature type="chain" id="PRO_5034851700" description="Lipocalin-like domain-containing protein" evidence="1">
    <location>
        <begin position="24"/>
        <end position="133"/>
    </location>
</feature>
<evidence type="ECO:0000256" key="1">
    <source>
        <dbReference type="SAM" id="SignalP"/>
    </source>
</evidence>
<evidence type="ECO:0000313" key="2">
    <source>
        <dbReference type="EMBL" id="SEG11857.1"/>
    </source>
</evidence>
<feature type="signal peptide" evidence="1">
    <location>
        <begin position="1"/>
        <end position="23"/>
    </location>
</feature>
<keyword evidence="3" id="KW-1185">Reference proteome</keyword>
<sequence length="133" mass="14940">MKTNVIRIIYTLTCIFMCMAISAQEDAKKLAGNWSFSAPQAPNGYQDGDCHFKEKSGKLTAIAKVRGSELAINEIIKDSNAETYKCNFYLDGAYIELIFKMTKDDQLEGTVNTQGMNIPVRFNKKVSKVQIKE</sequence>